<protein>
    <submittedName>
        <fullName evidence="4">Uncharacterized protein</fullName>
    </submittedName>
</protein>
<accession>A0AAD3SU89</accession>
<evidence type="ECO:0000256" key="1">
    <source>
        <dbReference type="SAM" id="MobiDB-lite"/>
    </source>
</evidence>
<feature type="domain" description="DUF7046" evidence="2">
    <location>
        <begin position="379"/>
        <end position="468"/>
    </location>
</feature>
<evidence type="ECO:0000259" key="3">
    <source>
        <dbReference type="Pfam" id="PF23197"/>
    </source>
</evidence>
<dbReference type="Proteomes" id="UP001279734">
    <property type="component" value="Unassembled WGS sequence"/>
</dbReference>
<evidence type="ECO:0000259" key="2">
    <source>
        <dbReference type="Pfam" id="PF23080"/>
    </source>
</evidence>
<name>A0AAD3SU89_NEPGR</name>
<sequence length="469" mass="52963">MSADNSSAQLSRHGAERNSAPWNSQGRANLNNFLDEETTELYARIRAQEHEISSIRSQIAQAHIDEMQQLSEKYALERKVSDLQMAMDEKQKEYITSASKELAQRKGDLDENLRLASYLKDAEDERYIFMTSLLGLLAGYGIWPNVPNASAISACVKDLFDELQWKIRAFHDEARELNSIVDNQAGEQFYEKDSTQSKTSNIQPPQGQISTGENESSLPSHYKAEQLVNAGNHMPRYMDDNNLIDTRSLVRNDEGPGIEGFQIIGDAKPGCKLLGCGYPVRGTSLCIFQWVRHLQDGTRQYIEGATNPEYVVTADDVDKYIAVECIPMDEKGRQGELVRLFANDQNKITCDPDMQLEIDTYAFKGQAAFGVLMLMDSSENWEPATLSLRRSAFQVKINQMETIKVVEKFSKDLTIKIPCGLSAQFVLTLSDGSSHPFKTYNDVRMRDTLVLTMRMFQSKVLDEKMKGKV</sequence>
<comment type="caution">
    <text evidence="4">The sequence shown here is derived from an EMBL/GenBank/DDBJ whole genome shotgun (WGS) entry which is preliminary data.</text>
</comment>
<reference evidence="4" key="1">
    <citation type="submission" date="2023-05" db="EMBL/GenBank/DDBJ databases">
        <title>Nepenthes gracilis genome sequencing.</title>
        <authorList>
            <person name="Fukushima K."/>
        </authorList>
    </citation>
    <scope>NUCLEOTIDE SEQUENCE</scope>
    <source>
        <strain evidence="4">SING2019-196</strain>
    </source>
</reference>
<dbReference type="FunFam" id="2.60.40.2700:FF:000001">
    <property type="entry name" value="Transmembrane protein"/>
    <property type="match status" value="1"/>
</dbReference>
<gene>
    <name evidence="4" type="ORF">Nepgr_019023</name>
</gene>
<dbReference type="PANTHER" id="PTHR31149:SF7">
    <property type="entry name" value="EXPRESSED PROTEIN"/>
    <property type="match status" value="1"/>
</dbReference>
<dbReference type="Gene3D" id="2.60.40.2700">
    <property type="match status" value="1"/>
</dbReference>
<dbReference type="InterPro" id="IPR055474">
    <property type="entry name" value="DUF7046"/>
</dbReference>
<proteinExistence type="predicted"/>
<organism evidence="4 5">
    <name type="scientific">Nepenthes gracilis</name>
    <name type="common">Slender pitcher plant</name>
    <dbReference type="NCBI Taxonomy" id="150966"/>
    <lineage>
        <taxon>Eukaryota</taxon>
        <taxon>Viridiplantae</taxon>
        <taxon>Streptophyta</taxon>
        <taxon>Embryophyta</taxon>
        <taxon>Tracheophyta</taxon>
        <taxon>Spermatophyta</taxon>
        <taxon>Magnoliopsida</taxon>
        <taxon>eudicotyledons</taxon>
        <taxon>Gunneridae</taxon>
        <taxon>Pentapetalae</taxon>
        <taxon>Caryophyllales</taxon>
        <taxon>Nepenthaceae</taxon>
        <taxon>Nepenthes</taxon>
    </lineage>
</organism>
<dbReference type="InterPro" id="IPR056284">
    <property type="entry name" value="AIR9-like_A9"/>
</dbReference>
<feature type="compositionally biased region" description="Polar residues" evidence="1">
    <location>
        <begin position="1"/>
        <end position="10"/>
    </location>
</feature>
<dbReference type="Pfam" id="PF23197">
    <property type="entry name" value="IG_AIR9"/>
    <property type="match status" value="1"/>
</dbReference>
<feature type="domain" description="AIR9-like A9" evidence="3">
    <location>
        <begin position="263"/>
        <end position="338"/>
    </location>
</feature>
<evidence type="ECO:0000313" key="4">
    <source>
        <dbReference type="EMBL" id="GMH17182.1"/>
    </source>
</evidence>
<feature type="region of interest" description="Disordered" evidence="1">
    <location>
        <begin position="191"/>
        <end position="218"/>
    </location>
</feature>
<dbReference type="PANTHER" id="PTHR31149">
    <property type="entry name" value="EXPRESSED PROTEIN"/>
    <property type="match status" value="1"/>
</dbReference>
<evidence type="ECO:0000313" key="5">
    <source>
        <dbReference type="Proteomes" id="UP001279734"/>
    </source>
</evidence>
<dbReference type="EMBL" id="BSYO01000017">
    <property type="protein sequence ID" value="GMH17182.1"/>
    <property type="molecule type" value="Genomic_DNA"/>
</dbReference>
<dbReference type="GO" id="GO:0005886">
    <property type="term" value="C:plasma membrane"/>
    <property type="evidence" value="ECO:0007669"/>
    <property type="project" value="TreeGrafter"/>
</dbReference>
<dbReference type="Pfam" id="PF23080">
    <property type="entry name" value="DUF7046"/>
    <property type="match status" value="1"/>
</dbReference>
<dbReference type="AlphaFoldDB" id="A0AAD3SU89"/>
<feature type="region of interest" description="Disordered" evidence="1">
    <location>
        <begin position="1"/>
        <end position="27"/>
    </location>
</feature>
<feature type="compositionally biased region" description="Polar residues" evidence="1">
    <location>
        <begin position="196"/>
        <end position="218"/>
    </location>
</feature>
<keyword evidence="5" id="KW-1185">Reference proteome</keyword>